<keyword evidence="1" id="KW-0812">Transmembrane</keyword>
<dbReference type="Proteomes" id="UP000009283">
    <property type="component" value="Chromosome"/>
</dbReference>
<protein>
    <submittedName>
        <fullName evidence="2">Uncharacterized protein</fullName>
    </submittedName>
</protein>
<dbReference type="EMBL" id="CP003056">
    <property type="protein sequence ID" value="AEP00559.1"/>
    <property type="molecule type" value="Genomic_DNA"/>
</dbReference>
<dbReference type="AlphaFoldDB" id="G2TIT6"/>
<sequence>MNTPLHQNKKAGLFHAVGQDKKVSFRQLLPALGHRILIMIPLSVLPAGLYFPEGCRAGWFSG</sequence>
<organism evidence="2 3">
    <name type="scientific">Heyndrickxia coagulans 36D1</name>
    <dbReference type="NCBI Taxonomy" id="345219"/>
    <lineage>
        <taxon>Bacteria</taxon>
        <taxon>Bacillati</taxon>
        <taxon>Bacillota</taxon>
        <taxon>Bacilli</taxon>
        <taxon>Bacillales</taxon>
        <taxon>Bacillaceae</taxon>
        <taxon>Heyndrickxia</taxon>
    </lineage>
</organism>
<evidence type="ECO:0000313" key="3">
    <source>
        <dbReference type="Proteomes" id="UP000009283"/>
    </source>
</evidence>
<evidence type="ECO:0000256" key="1">
    <source>
        <dbReference type="SAM" id="Phobius"/>
    </source>
</evidence>
<keyword evidence="1" id="KW-1133">Transmembrane helix</keyword>
<evidence type="ECO:0000313" key="2">
    <source>
        <dbReference type="EMBL" id="AEP00559.1"/>
    </source>
</evidence>
<feature type="transmembrane region" description="Helical" evidence="1">
    <location>
        <begin position="32"/>
        <end position="51"/>
    </location>
</feature>
<dbReference type="HOGENOM" id="CLU_2894456_0_0_9"/>
<keyword evidence="1" id="KW-0472">Membrane</keyword>
<accession>G2TIT6</accession>
<dbReference type="KEGG" id="bag:Bcoa_1353"/>
<gene>
    <name evidence="2" type="ORF">Bcoa_1353</name>
</gene>
<name>G2TIT6_HEYCO</name>
<proteinExistence type="predicted"/>
<reference evidence="2 3" key="1">
    <citation type="journal article" date="2011" name="Stand. Genomic Sci.">
        <title>Complete Genome Sequence of a thermotolerant sporogenic lactic acid bacterium, Bacillus coagulans strain 36D1.</title>
        <authorList>
            <person name="Rhee M.S."/>
            <person name="Moritz B.E."/>
            <person name="Xie G."/>
            <person name="Glavina Del Rio T."/>
            <person name="Dalin E."/>
            <person name="Tice H."/>
            <person name="Bruce D."/>
            <person name="Goodwin L."/>
            <person name="Chertkov O."/>
            <person name="Brettin T."/>
            <person name="Han C."/>
            <person name="Detter C."/>
            <person name="Pitluck S."/>
            <person name="Land M.L."/>
            <person name="Patel M."/>
            <person name="Ou M."/>
            <person name="Harbrucker R."/>
            <person name="Ingram L.O."/>
            <person name="Shanmugam K.T."/>
        </authorList>
    </citation>
    <scope>NUCLEOTIDE SEQUENCE [LARGE SCALE GENOMIC DNA]</scope>
    <source>
        <strain evidence="2 3">36D1</strain>
    </source>
</reference>